<dbReference type="SMART" id="SM00962">
    <property type="entry name" value="SRP54"/>
    <property type="match status" value="1"/>
</dbReference>
<dbReference type="InterPro" id="IPR042101">
    <property type="entry name" value="SRP54_N_sf"/>
</dbReference>
<evidence type="ECO:0000256" key="6">
    <source>
        <dbReference type="ARBA" id="ARBA00023135"/>
    </source>
</evidence>
<dbReference type="Pfam" id="PF00448">
    <property type="entry name" value="SRP54"/>
    <property type="match status" value="1"/>
</dbReference>
<feature type="binding site" evidence="9">
    <location>
        <begin position="190"/>
        <end position="194"/>
    </location>
    <ligand>
        <name>GTP</name>
        <dbReference type="ChEBI" id="CHEBI:37565"/>
    </ligand>
</feature>
<dbReference type="PROSITE" id="PS00300">
    <property type="entry name" value="SRP54"/>
    <property type="match status" value="1"/>
</dbReference>
<evidence type="ECO:0000313" key="12">
    <source>
        <dbReference type="EMBL" id="AJF07313.1"/>
    </source>
</evidence>
<dbReference type="InterPro" id="IPR022941">
    <property type="entry name" value="SRP54"/>
</dbReference>
<keyword evidence="5 9" id="KW-0342">GTP-binding</keyword>
<accession>A0A0B5FIX5</accession>
<dbReference type="EC" id="3.6.5.4" evidence="9"/>
<dbReference type="InterPro" id="IPR000897">
    <property type="entry name" value="SRP54_GTPase_dom"/>
</dbReference>
<evidence type="ECO:0000256" key="5">
    <source>
        <dbReference type="ARBA" id="ARBA00023134"/>
    </source>
</evidence>
<dbReference type="SMART" id="SM00382">
    <property type="entry name" value="AAA"/>
    <property type="match status" value="1"/>
</dbReference>
<comment type="subunit">
    <text evidence="9">Part of the signal recognition particle protein translocation system, which is composed of SRP and FtsY.</text>
</comment>
<evidence type="ECO:0000256" key="8">
    <source>
        <dbReference type="ARBA" id="ARBA00048027"/>
    </source>
</evidence>
<dbReference type="SUPFAM" id="SSF47446">
    <property type="entry name" value="Signal peptide-binding domain"/>
    <property type="match status" value="1"/>
</dbReference>
<comment type="subcellular location">
    <subcellularLocation>
        <location evidence="9">Cytoplasm</location>
    </subcellularLocation>
    <text evidence="9">The SRP-RNC complex is targeted to the cytoplasmic membrane.</text>
</comment>
<dbReference type="STRING" id="483547.GSUB_13115"/>
<comment type="function">
    <text evidence="9">Involved in targeting and insertion of nascent membrane proteins into the cytoplasmic membrane. Binds to the hydrophobic signal sequence of the ribosome-nascent chain (RNC) as it emerges from the ribosomes. The SRP-RNC complex is then targeted to the cytoplasmic membrane where it interacts with the SRP receptor FtsY.</text>
</comment>
<dbReference type="RefSeq" id="WP_040201191.1">
    <property type="nucleotide sequence ID" value="NZ_CP010311.1"/>
</dbReference>
<dbReference type="Gene3D" id="1.20.120.140">
    <property type="entry name" value="Signal recognition particle SRP54, nucleotide-binding domain"/>
    <property type="match status" value="1"/>
</dbReference>
<dbReference type="Pfam" id="PF02881">
    <property type="entry name" value="SRP54_N"/>
    <property type="match status" value="1"/>
</dbReference>
<evidence type="ECO:0000256" key="10">
    <source>
        <dbReference type="SAM" id="MobiDB-lite"/>
    </source>
</evidence>
<keyword evidence="2 9" id="KW-0547">Nucleotide-binding</keyword>
<dbReference type="FunFam" id="3.40.50.300:FF:000022">
    <property type="entry name" value="Signal recognition particle 54 kDa subunit"/>
    <property type="match status" value="1"/>
</dbReference>
<dbReference type="HAMAP" id="MF_00306">
    <property type="entry name" value="SRP54"/>
    <property type="match status" value="1"/>
</dbReference>
<dbReference type="SMART" id="SM00963">
    <property type="entry name" value="SRP54_N"/>
    <property type="match status" value="1"/>
</dbReference>
<keyword evidence="4 9" id="KW-0694">RNA-binding</keyword>
<dbReference type="InterPro" id="IPR003593">
    <property type="entry name" value="AAA+_ATPase"/>
</dbReference>
<dbReference type="GO" id="GO:0003924">
    <property type="term" value="F:GTPase activity"/>
    <property type="evidence" value="ECO:0007669"/>
    <property type="project" value="UniProtKB-UniRule"/>
</dbReference>
<dbReference type="EMBL" id="CP010311">
    <property type="protein sequence ID" value="AJF07313.1"/>
    <property type="molecule type" value="Genomic_DNA"/>
</dbReference>
<dbReference type="NCBIfam" id="TIGR00959">
    <property type="entry name" value="ffh"/>
    <property type="match status" value="1"/>
</dbReference>
<comment type="catalytic activity">
    <reaction evidence="8 9">
        <text>GTP + H2O = GDP + phosphate + H(+)</text>
        <dbReference type="Rhea" id="RHEA:19669"/>
        <dbReference type="ChEBI" id="CHEBI:15377"/>
        <dbReference type="ChEBI" id="CHEBI:15378"/>
        <dbReference type="ChEBI" id="CHEBI:37565"/>
        <dbReference type="ChEBI" id="CHEBI:43474"/>
        <dbReference type="ChEBI" id="CHEBI:58189"/>
        <dbReference type="EC" id="3.6.5.4"/>
    </reaction>
</comment>
<comment type="similarity">
    <text evidence="1 9">Belongs to the GTP-binding SRP family. SRP54 subfamily.</text>
</comment>
<dbReference type="Pfam" id="PF02978">
    <property type="entry name" value="SRP_SPB"/>
    <property type="match status" value="1"/>
</dbReference>
<dbReference type="InterPro" id="IPR004125">
    <property type="entry name" value="Signal_recog_particle_SRP54_M"/>
</dbReference>
<evidence type="ECO:0000256" key="3">
    <source>
        <dbReference type="ARBA" id="ARBA00022801"/>
    </source>
</evidence>
<dbReference type="Gene3D" id="1.10.260.30">
    <property type="entry name" value="Signal recognition particle, SRP54 subunit, M-domain"/>
    <property type="match status" value="1"/>
</dbReference>
<name>A0A0B5FIX5_9BACT</name>
<dbReference type="Gene3D" id="3.40.50.300">
    <property type="entry name" value="P-loop containing nucleotide triphosphate hydrolases"/>
    <property type="match status" value="1"/>
</dbReference>
<feature type="compositionally biased region" description="Basic residues" evidence="10">
    <location>
        <begin position="429"/>
        <end position="442"/>
    </location>
</feature>
<feature type="region of interest" description="Disordered" evidence="10">
    <location>
        <begin position="429"/>
        <end position="453"/>
    </location>
</feature>
<dbReference type="Proteomes" id="UP000035036">
    <property type="component" value="Chromosome"/>
</dbReference>
<keyword evidence="3 9" id="KW-0378">Hydrolase</keyword>
<feature type="domain" description="SRP54-type proteins GTP-binding" evidence="11">
    <location>
        <begin position="269"/>
        <end position="282"/>
    </location>
</feature>
<feature type="compositionally biased region" description="Gly residues" evidence="10">
    <location>
        <begin position="443"/>
        <end position="453"/>
    </location>
</feature>
<dbReference type="InterPro" id="IPR013822">
    <property type="entry name" value="Signal_recog_particl_SRP54_hlx"/>
</dbReference>
<keyword evidence="7 9" id="KW-0687">Ribonucleoprotein</keyword>
<dbReference type="InterPro" id="IPR027417">
    <property type="entry name" value="P-loop_NTPase"/>
</dbReference>
<dbReference type="HOGENOM" id="CLU_009301_6_0_7"/>
<evidence type="ECO:0000256" key="1">
    <source>
        <dbReference type="ARBA" id="ARBA00005450"/>
    </source>
</evidence>
<dbReference type="InterPro" id="IPR004780">
    <property type="entry name" value="SRP"/>
</dbReference>
<protein>
    <recommendedName>
        <fullName evidence="9">Signal recognition particle protein</fullName>
        <ecNumber evidence="9">3.6.5.4</ecNumber>
    </recommendedName>
    <alternativeName>
        <fullName evidence="9">Fifty-four homolog</fullName>
    </alternativeName>
</protein>
<dbReference type="GO" id="GO:0006614">
    <property type="term" value="P:SRP-dependent cotranslational protein targeting to membrane"/>
    <property type="evidence" value="ECO:0007669"/>
    <property type="project" value="InterPro"/>
</dbReference>
<feature type="binding site" evidence="9">
    <location>
        <begin position="248"/>
        <end position="251"/>
    </location>
    <ligand>
        <name>GTP</name>
        <dbReference type="ChEBI" id="CHEBI:37565"/>
    </ligand>
</feature>
<dbReference type="CDD" id="cd18539">
    <property type="entry name" value="SRP_G"/>
    <property type="match status" value="1"/>
</dbReference>
<evidence type="ECO:0000259" key="11">
    <source>
        <dbReference type="PROSITE" id="PS00300"/>
    </source>
</evidence>
<comment type="domain">
    <text evidence="9">Composed of three domains: the N-terminal N domain, which is responsible for interactions with the ribosome, the central G domain, which binds GTP, and the C-terminal M domain, which binds the RNA and the signal sequence of the RNC.</text>
</comment>
<evidence type="ECO:0000256" key="7">
    <source>
        <dbReference type="ARBA" id="ARBA00023274"/>
    </source>
</evidence>
<proteinExistence type="inferred from homology"/>
<dbReference type="OrthoDB" id="9804720at2"/>
<dbReference type="PANTHER" id="PTHR11564:SF5">
    <property type="entry name" value="SIGNAL RECOGNITION PARTICLE SUBUNIT SRP54"/>
    <property type="match status" value="1"/>
</dbReference>
<gene>
    <name evidence="9" type="primary">ffh</name>
    <name evidence="12" type="ORF">GSUB_13115</name>
</gene>
<reference evidence="12 13" key="1">
    <citation type="journal article" date="2015" name="Genome Announc.">
        <title>Genomes of Geoalkalibacter ferrihydriticus Z-0531T and Geoalkalibacter subterraneus Red1T, Two Haloalkaliphilic Metal-Reducing Deltaproteobacteria.</title>
        <authorList>
            <person name="Badalamenti J.P."/>
            <person name="Krajmalnik-Brown R."/>
            <person name="Torres C.I."/>
            <person name="Bond D.R."/>
        </authorList>
    </citation>
    <scope>NUCLEOTIDE SEQUENCE [LARGE SCALE GENOMIC DNA]</scope>
    <source>
        <strain evidence="12 13">Red1</strain>
    </source>
</reference>
<evidence type="ECO:0000256" key="9">
    <source>
        <dbReference type="HAMAP-Rule" id="MF_00306"/>
    </source>
</evidence>
<keyword evidence="9" id="KW-0963">Cytoplasm</keyword>
<dbReference type="GO" id="GO:0048500">
    <property type="term" value="C:signal recognition particle"/>
    <property type="evidence" value="ECO:0007669"/>
    <property type="project" value="UniProtKB-UniRule"/>
</dbReference>
<dbReference type="InterPro" id="IPR036891">
    <property type="entry name" value="Signal_recog_part_SRP54_M_sf"/>
</dbReference>
<sequence length="453" mass="49992">MFDSLSEKLDGVFQKLRGKGHLTEDNVKEALREVRLVLLEADVNFKVVKDFVAAVRERAVGQEVLKSLTPAQQVIKIVRDELAMLMGEGSDNALDLAARPPVPIMLCGLQGSGKTTTCGKLALQLRREKRNPLLVPADVYRPAAIDQLKTLGRQLGIEVFDSQVGQDPVEICEAARRYGELNGFDTLILDTAGRLHIDDKLMAELERIKTSLAPREILFVADAMTGQDAVNVAQSFDERLGVTGVVLTKLDGDARGGAALSVRAVTGKPIKFVGMGEKLDALEVFHPDRMAQRILGMGDVLSLIEKAEAAIDKDTAADMEKRLRKEGFTLDSFLEQMQSIKKMGSMESILKMIPGAGKQMKQLKDMQLPDKELKKIEAIIRSMTARERRDHRILNGSRRMRIAKGSGTTVHDVNVLIKRFTEAQKMMKKMQKLGPKGMKKMMRGGGGGMPPFM</sequence>
<dbReference type="AlphaFoldDB" id="A0A0B5FIX5"/>
<organism evidence="12 13">
    <name type="scientific">Geoalkalibacter subterraneus</name>
    <dbReference type="NCBI Taxonomy" id="483547"/>
    <lineage>
        <taxon>Bacteria</taxon>
        <taxon>Pseudomonadati</taxon>
        <taxon>Thermodesulfobacteriota</taxon>
        <taxon>Desulfuromonadia</taxon>
        <taxon>Desulfuromonadales</taxon>
        <taxon>Geoalkalibacteraceae</taxon>
        <taxon>Geoalkalibacter</taxon>
    </lineage>
</organism>
<dbReference type="GO" id="GO:0008312">
    <property type="term" value="F:7S RNA binding"/>
    <property type="evidence" value="ECO:0007669"/>
    <property type="project" value="InterPro"/>
</dbReference>
<dbReference type="GO" id="GO:0005525">
    <property type="term" value="F:GTP binding"/>
    <property type="evidence" value="ECO:0007669"/>
    <property type="project" value="UniProtKB-UniRule"/>
</dbReference>
<dbReference type="KEGG" id="gsb:GSUB_13115"/>
<dbReference type="SUPFAM" id="SSF52540">
    <property type="entry name" value="P-loop containing nucleoside triphosphate hydrolases"/>
    <property type="match status" value="1"/>
</dbReference>
<keyword evidence="13" id="KW-1185">Reference proteome</keyword>
<evidence type="ECO:0000313" key="13">
    <source>
        <dbReference type="Proteomes" id="UP000035036"/>
    </source>
</evidence>
<evidence type="ECO:0000256" key="2">
    <source>
        <dbReference type="ARBA" id="ARBA00022741"/>
    </source>
</evidence>
<evidence type="ECO:0000256" key="4">
    <source>
        <dbReference type="ARBA" id="ARBA00022884"/>
    </source>
</evidence>
<feature type="binding site" evidence="9">
    <location>
        <begin position="108"/>
        <end position="115"/>
    </location>
    <ligand>
        <name>GTP</name>
        <dbReference type="ChEBI" id="CHEBI:37565"/>
    </ligand>
</feature>
<keyword evidence="6 9" id="KW-0733">Signal recognition particle</keyword>
<dbReference type="PANTHER" id="PTHR11564">
    <property type="entry name" value="SIGNAL RECOGNITION PARTICLE 54K PROTEIN SRP54"/>
    <property type="match status" value="1"/>
</dbReference>